<dbReference type="EMBL" id="KP796148">
    <property type="protein sequence ID" value="AKT72898.1"/>
    <property type="molecule type" value="Genomic_DNA"/>
</dbReference>
<dbReference type="Proteomes" id="UP000118435">
    <property type="component" value="Segment"/>
</dbReference>
<name>A0A0K1H0B0_9BETA</name>
<evidence type="ECO:0000313" key="1">
    <source>
        <dbReference type="EMBL" id="AKT72898.1"/>
    </source>
</evidence>
<protein>
    <submittedName>
        <fullName evidence="1">Uncharacterized protein</fullName>
    </submittedName>
</protein>
<accession>A0A0K1H0B0</accession>
<reference evidence="1 2" key="1">
    <citation type="journal article" date="2016" name="BMC Genomics">
        <title>A novel strain of cynomolgus macaque cytomegalovirus: implications for host-virus co-evolution.</title>
        <authorList>
            <person name="Russell J.N."/>
            <person name="Marsh A.K."/>
            <person name="Willer D.O."/>
            <person name="Ambagala A.P."/>
            <person name="Dzamba M."/>
            <person name="Chan J.K."/>
            <person name="Pilon R."/>
            <person name="Fournier J."/>
            <person name="Brudno M."/>
            <person name="Antony J.M."/>
            <person name="Sandstrom P."/>
            <person name="Evans B.J."/>
            <person name="MacDonald K.S."/>
        </authorList>
    </citation>
    <scope>NUCLEOTIDE SEQUENCE [LARGE SCALE GENOMIC DNA]</scope>
    <source>
        <strain evidence="1">Mauritius</strain>
    </source>
</reference>
<proteinExistence type="predicted"/>
<evidence type="ECO:0000313" key="2">
    <source>
        <dbReference type="Proteomes" id="UP000118435"/>
    </source>
</evidence>
<organism evidence="1 2">
    <name type="scientific">Cynomolgus macaque cytomegalovirus strain Mauritius</name>
    <dbReference type="NCBI Taxonomy" id="1690255"/>
    <lineage>
        <taxon>Viruses</taxon>
        <taxon>Duplodnaviria</taxon>
        <taxon>Heunggongvirae</taxon>
        <taxon>Peploviricota</taxon>
        <taxon>Herviviricetes</taxon>
        <taxon>Herpesvirales</taxon>
        <taxon>Orthoherpesviridae</taxon>
        <taxon>Betaherpesvirinae</taxon>
        <taxon>Cytomegalovirus</taxon>
        <taxon>Cytomegalovirus macacinebeta3</taxon>
    </lineage>
</organism>
<gene>
    <name evidence="1" type="primary">Cy204</name>
</gene>
<sequence length="71" mass="7586">MSLHCNCMIHSPPRMPSGFGPNMFASKTPSLRDGRVTGPPRSRCAGITCAVHLHLPVPAYTCCCLSAPVFT</sequence>